<protein>
    <submittedName>
        <fullName evidence="1">Uncharacterized protein</fullName>
    </submittedName>
</protein>
<keyword evidence="2" id="KW-1185">Reference proteome</keyword>
<proteinExistence type="predicted"/>
<organism evidence="1 2">
    <name type="scientific">Zarea fungicola</name>
    <dbReference type="NCBI Taxonomy" id="93591"/>
    <lineage>
        <taxon>Eukaryota</taxon>
        <taxon>Fungi</taxon>
        <taxon>Dikarya</taxon>
        <taxon>Ascomycota</taxon>
        <taxon>Pezizomycotina</taxon>
        <taxon>Sordariomycetes</taxon>
        <taxon>Hypocreomycetidae</taxon>
        <taxon>Hypocreales</taxon>
        <taxon>Cordycipitaceae</taxon>
        <taxon>Zarea</taxon>
    </lineage>
</organism>
<gene>
    <name evidence="1" type="ORF">NQ176_g8428</name>
</gene>
<dbReference type="EMBL" id="JANJQO010001644">
    <property type="protein sequence ID" value="KAJ2969912.1"/>
    <property type="molecule type" value="Genomic_DNA"/>
</dbReference>
<name>A0ACC1MSD7_9HYPO</name>
<evidence type="ECO:0000313" key="1">
    <source>
        <dbReference type="EMBL" id="KAJ2969912.1"/>
    </source>
</evidence>
<accession>A0ACC1MSD7</accession>
<sequence length="104" mass="11624">MMTVFTALRLFEGTKNLPTTIKLSPEHLDGYSASRTVPFGARMYVEKMRCGNDADDDEELVRILVNDRVIPLRGCDADKLGRCTLDKFVKSMSFAASGGEWSRC</sequence>
<dbReference type="Proteomes" id="UP001143910">
    <property type="component" value="Unassembled WGS sequence"/>
</dbReference>
<evidence type="ECO:0000313" key="2">
    <source>
        <dbReference type="Proteomes" id="UP001143910"/>
    </source>
</evidence>
<reference evidence="1" key="1">
    <citation type="submission" date="2022-08" db="EMBL/GenBank/DDBJ databases">
        <title>Genome Sequence of Lecanicillium fungicola.</title>
        <authorList>
            <person name="Buettner E."/>
        </authorList>
    </citation>
    <scope>NUCLEOTIDE SEQUENCE</scope>
    <source>
        <strain evidence="1">Babe33</strain>
    </source>
</reference>
<comment type="caution">
    <text evidence="1">The sequence shown here is derived from an EMBL/GenBank/DDBJ whole genome shotgun (WGS) entry which is preliminary data.</text>
</comment>